<keyword evidence="3" id="KW-1185">Reference proteome</keyword>
<gene>
    <name evidence="2" type="ORF">FHR82_007229</name>
</gene>
<dbReference type="InterPro" id="IPR045431">
    <property type="entry name" value="EAD2"/>
</dbReference>
<name>A0A7W7QC77_9PSEU</name>
<dbReference type="EMBL" id="JACHJQ010000008">
    <property type="protein sequence ID" value="MBB4910970.1"/>
    <property type="molecule type" value="Genomic_DNA"/>
</dbReference>
<dbReference type="Proteomes" id="UP000520767">
    <property type="component" value="Unassembled WGS sequence"/>
</dbReference>
<feature type="domain" description="Effector-associated" evidence="1">
    <location>
        <begin position="1"/>
        <end position="71"/>
    </location>
</feature>
<evidence type="ECO:0000313" key="2">
    <source>
        <dbReference type="EMBL" id="MBB4910970.1"/>
    </source>
</evidence>
<accession>A0A7W7QC77</accession>
<protein>
    <recommendedName>
        <fullName evidence="1">Effector-associated domain-containing protein</fullName>
    </recommendedName>
</protein>
<proteinExistence type="predicted"/>
<dbReference type="Pfam" id="PF19956">
    <property type="entry name" value="EAD2"/>
    <property type="match status" value="1"/>
</dbReference>
<comment type="caution">
    <text evidence="2">The sequence shown here is derived from an EMBL/GenBank/DDBJ whole genome shotgun (WGS) entry which is preliminary data.</text>
</comment>
<evidence type="ECO:0000259" key="1">
    <source>
        <dbReference type="Pfam" id="PF19956"/>
    </source>
</evidence>
<evidence type="ECO:0000313" key="3">
    <source>
        <dbReference type="Proteomes" id="UP000520767"/>
    </source>
</evidence>
<sequence length="74" mass="8047">MATQHDRNFVVRLLSDRLGGLSIKESPRIQQHLVNIVEVLNRRPGGLAALLDVLGELDDGSAPMLEVARFIAGS</sequence>
<reference evidence="2 3" key="1">
    <citation type="submission" date="2020-08" db="EMBL/GenBank/DDBJ databases">
        <title>Genomic Encyclopedia of Type Strains, Phase III (KMG-III): the genomes of soil and plant-associated and newly described type strains.</title>
        <authorList>
            <person name="Whitman W."/>
        </authorList>
    </citation>
    <scope>NUCLEOTIDE SEQUENCE [LARGE SCALE GENOMIC DNA]</scope>
    <source>
        <strain evidence="2 3">CECT 8960</strain>
    </source>
</reference>
<organism evidence="2 3">
    <name type="scientific">Actinophytocola algeriensis</name>
    <dbReference type="NCBI Taxonomy" id="1768010"/>
    <lineage>
        <taxon>Bacteria</taxon>
        <taxon>Bacillati</taxon>
        <taxon>Actinomycetota</taxon>
        <taxon>Actinomycetes</taxon>
        <taxon>Pseudonocardiales</taxon>
        <taxon>Pseudonocardiaceae</taxon>
    </lineage>
</organism>
<dbReference type="AlphaFoldDB" id="A0A7W7QC77"/>